<organism evidence="9 10">
    <name type="scientific">Schistosoma bovis</name>
    <name type="common">Blood fluke</name>
    <dbReference type="NCBI Taxonomy" id="6184"/>
    <lineage>
        <taxon>Eukaryota</taxon>
        <taxon>Metazoa</taxon>
        <taxon>Spiralia</taxon>
        <taxon>Lophotrochozoa</taxon>
        <taxon>Platyhelminthes</taxon>
        <taxon>Trematoda</taxon>
        <taxon>Digenea</taxon>
        <taxon>Strigeidida</taxon>
        <taxon>Schistosomatoidea</taxon>
        <taxon>Schistosomatidae</taxon>
        <taxon>Schistosoma</taxon>
    </lineage>
</organism>
<feature type="compositionally biased region" description="Acidic residues" evidence="7">
    <location>
        <begin position="291"/>
        <end position="304"/>
    </location>
</feature>
<feature type="region of interest" description="Disordered" evidence="7">
    <location>
        <begin position="1317"/>
        <end position="1386"/>
    </location>
</feature>
<evidence type="ECO:0000256" key="5">
    <source>
        <dbReference type="ARBA" id="ARBA00022840"/>
    </source>
</evidence>
<feature type="compositionally biased region" description="Low complexity" evidence="7">
    <location>
        <begin position="1361"/>
        <end position="1380"/>
    </location>
</feature>
<keyword evidence="10" id="KW-1185">Reference proteome</keyword>
<feature type="domain" description="ATP-grasp" evidence="8">
    <location>
        <begin position="733"/>
        <end position="782"/>
    </location>
</feature>
<evidence type="ECO:0000256" key="7">
    <source>
        <dbReference type="SAM" id="MobiDB-lite"/>
    </source>
</evidence>
<keyword evidence="4 6" id="KW-0547">Nucleotide-binding</keyword>
<dbReference type="PANTHER" id="PTHR45870">
    <property type="entry name" value="TUBULIN MONOGLYCYLASE TTLL3"/>
    <property type="match status" value="1"/>
</dbReference>
<reference evidence="9 10" key="1">
    <citation type="journal article" date="2019" name="PLoS Pathog.">
        <title>Genome sequence of the bovine parasite Schistosoma bovis Tanzania.</title>
        <authorList>
            <person name="Oey H."/>
            <person name="Zakrzewski M."/>
            <person name="Gobert G."/>
            <person name="Gravermann K."/>
            <person name="Stoye J."/>
            <person name="Jones M."/>
            <person name="Mcmanus D."/>
            <person name="Krause L."/>
        </authorList>
    </citation>
    <scope>NUCLEOTIDE SEQUENCE [LARGE SCALE GENOMIC DNA]</scope>
    <source>
        <strain evidence="9 10">TAN1997</strain>
    </source>
</reference>
<proteinExistence type="predicted"/>
<keyword evidence="5 6" id="KW-0067">ATP-binding</keyword>
<dbReference type="SUPFAM" id="SSF56059">
    <property type="entry name" value="Glutathione synthetase ATP-binding domain-like"/>
    <property type="match status" value="1"/>
</dbReference>
<evidence type="ECO:0000313" key="9">
    <source>
        <dbReference type="EMBL" id="RTG89710.1"/>
    </source>
</evidence>
<evidence type="ECO:0000313" key="10">
    <source>
        <dbReference type="Proteomes" id="UP000290809"/>
    </source>
</evidence>
<dbReference type="PROSITE" id="PS50975">
    <property type="entry name" value="ATP_GRASP"/>
    <property type="match status" value="1"/>
</dbReference>
<gene>
    <name evidence="9" type="ORF">DC041_0006569</name>
</gene>
<accession>A0A430QPT0</accession>
<evidence type="ECO:0000256" key="1">
    <source>
        <dbReference type="ARBA" id="ARBA00004496"/>
    </source>
</evidence>
<dbReference type="Proteomes" id="UP000290809">
    <property type="component" value="Unassembled WGS sequence"/>
</dbReference>
<dbReference type="GO" id="GO:0005524">
    <property type="term" value="F:ATP binding"/>
    <property type="evidence" value="ECO:0007669"/>
    <property type="project" value="UniProtKB-UniRule"/>
</dbReference>
<dbReference type="InterPro" id="IPR011761">
    <property type="entry name" value="ATP-grasp"/>
</dbReference>
<protein>
    <submittedName>
        <fullName evidence="9">Tubulin monoglycylase TTLL3/8</fullName>
    </submittedName>
</protein>
<name>A0A430QPT0_SCHBO</name>
<dbReference type="PROSITE" id="PS51221">
    <property type="entry name" value="TTL"/>
    <property type="match status" value="1"/>
</dbReference>
<dbReference type="Pfam" id="PF03133">
    <property type="entry name" value="TTL"/>
    <property type="match status" value="1"/>
</dbReference>
<comment type="caution">
    <text evidence="9">The sequence shown here is derived from an EMBL/GenBank/DDBJ whole genome shotgun (WGS) entry which is preliminary data.</text>
</comment>
<evidence type="ECO:0000256" key="4">
    <source>
        <dbReference type="ARBA" id="ARBA00022741"/>
    </source>
</evidence>
<feature type="compositionally biased region" description="Basic and acidic residues" evidence="7">
    <location>
        <begin position="1317"/>
        <end position="1330"/>
    </location>
</feature>
<evidence type="ECO:0000256" key="2">
    <source>
        <dbReference type="ARBA" id="ARBA00022490"/>
    </source>
</evidence>
<dbReference type="GO" id="GO:0046872">
    <property type="term" value="F:metal ion binding"/>
    <property type="evidence" value="ECO:0007669"/>
    <property type="project" value="InterPro"/>
</dbReference>
<sequence>MRILFRKKLTPLVTNFQANVSNICESYDVKKKDNLENIEYCKIEYANSDEKDVISGRLSNLEQVSFYAISNRFTVQNELDLKLSLTNTDISAGFYRVVKSNSNSDNQNDLTKDQDYGYKINEDLPCLTESNLCEKENLSSHTNSEPLTNTTTQCSNGQKLKIHETDSLETVENVNKLISNKNELIKEVTQITHSKLSTFPIINNNNNENKLLRRIKTERHYNNHNNSRKIFSILGPYNRIRKALRTRGWIEKFDVNIGPPGQTTQESKKTIRSITNVKTVRNSNSSSNDTTLEDSEDGDSDDDVTAVNEDSNSLNGFVKYVHSKLGKCGSNDLRLYMNLWADDKLKQLRQIRWFADCNADYFFPRCFIISEEDDRQSFINDFRLTACISIVKMIANLICDVHQLDSVIIQSNPKNVCDMNNLGETNENVNDTKDSNVLEIESSPNIDLSRDNTLSFLNNTISYKKVWNINLPPSDLLNNFEIPDEIMEFSIFQCQEFLKTKMPHLLVTAKHLSSHCQYLCKLLKKYCPQFDMDGVRNVWIVKPGAKSRGRGIVCHDRLDDILKIVQGSVFLTEARYIVQKYIERPLLIYRTKFDIRQWFLVTDWAPLTVWWYQDCYLRFCSQEFTLNDFSESIHLCNNCIQHKYKNGLRSLKLPDENMWTWEQFQTWLTVYICLLACFSLKIHYSLYRLITPSDNNNNNKLINRQIKLKELFNVYFYIINLICYHGYNKNCFGLYGADFLLTDSDYRIWLIEINSSPCMSPSTSVTAVYTASVLEDTLKVVLDRKYNRNSDVGRFELLYRQPFHNPSNMYTGMELYVIGSKISKPQLENTTILRCFNKATLDFNGQSLSNPEVNVMSKIVRDKKNMSPMVLQMKSQTRKEIKPSSISHEYVCTTEMVKGMNSLLPPMKCGKFSTDNQSTVNINTDNPVKHLQSVKETRKDSRSKSCKYENEMKICNVPTVSNAVKTIGSLTGLESGICLSKYNDDISHDDNPLKSSRSEYCLKSSLEELVKSRSLINSPGISNDKDSSTSNLNQSRLQQVNKGELNQYTEYETYNNTNLYSSHKSIHGKNKNSQPSSLLLPKIDKGQNPDSSIKLVSLNLNRPRSLNKIERLSLKLEHRNKKLNVNTIHDTTSSNFNSTQTNSLRYLHEKKLSKGQLHFEEIITNNDKQLINRPNKLPTIVKIKPESSHQSLTSQSTLTIDQLDTNYVQKMPTYKNYVDKIKLNILQFNEGDRHVKHINHEKSNHNKLYKHLQKRCIILRKMKKTRKSPAVRRKVSTCQSQSKLSKVLIVNQRSADLTMNDNSSMNLNKVYKCRKLKDSSDNNTTDDKNTDSNNKLNASNCDSGINSGDSITVDSNDPNKTPQIISSSPKSSLKQSSTDSGFDDEISTQSKTFLPLDNFSAVIANRNNSDNKAISNDISLLTSNTTSNVSTMKNVMQDNIKYAPNSNISPIINNPTNQFPSSYRRPLSCSNNKWIMNNLSSSTSSSLSPPSSLTIVSCKLHNVKNKFTINN</sequence>
<evidence type="ECO:0000256" key="6">
    <source>
        <dbReference type="PROSITE-ProRule" id="PRU00409"/>
    </source>
</evidence>
<feature type="compositionally biased region" description="Polar residues" evidence="7">
    <location>
        <begin position="1336"/>
        <end position="1360"/>
    </location>
</feature>
<dbReference type="EMBL" id="QMKO01001487">
    <property type="protein sequence ID" value="RTG89710.1"/>
    <property type="molecule type" value="Genomic_DNA"/>
</dbReference>
<evidence type="ECO:0000256" key="3">
    <source>
        <dbReference type="ARBA" id="ARBA00022598"/>
    </source>
</evidence>
<dbReference type="GO" id="GO:0005737">
    <property type="term" value="C:cytoplasm"/>
    <property type="evidence" value="ECO:0007669"/>
    <property type="project" value="UniProtKB-SubCell"/>
</dbReference>
<keyword evidence="3" id="KW-0436">Ligase</keyword>
<evidence type="ECO:0000259" key="8">
    <source>
        <dbReference type="PROSITE" id="PS50975"/>
    </source>
</evidence>
<dbReference type="GO" id="GO:0015630">
    <property type="term" value="C:microtubule cytoskeleton"/>
    <property type="evidence" value="ECO:0007669"/>
    <property type="project" value="TreeGrafter"/>
</dbReference>
<dbReference type="GO" id="GO:0070736">
    <property type="term" value="F:protein-glycine ligase activity, initiating"/>
    <property type="evidence" value="ECO:0007669"/>
    <property type="project" value="TreeGrafter"/>
</dbReference>
<comment type="subcellular location">
    <subcellularLocation>
        <location evidence="1">Cytoplasm</location>
    </subcellularLocation>
</comment>
<keyword evidence="2" id="KW-0963">Cytoplasm</keyword>
<dbReference type="InterPro" id="IPR004344">
    <property type="entry name" value="TTL/TTLL_fam"/>
</dbReference>
<dbReference type="Gene3D" id="3.30.470.20">
    <property type="entry name" value="ATP-grasp fold, B domain"/>
    <property type="match status" value="1"/>
</dbReference>
<dbReference type="STRING" id="6184.A0A430QPT0"/>
<dbReference type="InterPro" id="IPR051437">
    <property type="entry name" value="TTLL_monoglycylase"/>
</dbReference>
<feature type="region of interest" description="Disordered" evidence="7">
    <location>
        <begin position="280"/>
        <end position="308"/>
    </location>
</feature>
<dbReference type="PANTHER" id="PTHR45870:SF2">
    <property type="entry name" value="TUBULIN MONOGLYCYLASE TTLL3"/>
    <property type="match status" value="1"/>
</dbReference>